<dbReference type="InterPro" id="IPR038498">
    <property type="entry name" value="OspF/SpvC_sf"/>
</dbReference>
<organism evidence="1 2">
    <name type="scientific">Legionella pneumophila</name>
    <dbReference type="NCBI Taxonomy" id="446"/>
    <lineage>
        <taxon>Bacteria</taxon>
        <taxon>Pseudomonadati</taxon>
        <taxon>Pseudomonadota</taxon>
        <taxon>Gammaproteobacteria</taxon>
        <taxon>Legionellales</taxon>
        <taxon>Legionellaceae</taxon>
        <taxon>Legionella</taxon>
    </lineage>
</organism>
<reference evidence="1" key="1">
    <citation type="journal article" date="2018" name="Genome Biol.">
        <title>SKESA: strategic k-mer extension for scrupulous assemblies.</title>
        <authorList>
            <person name="Souvorov A."/>
            <person name="Agarwala R."/>
            <person name="Lipman D.J."/>
        </authorList>
    </citation>
    <scope>NUCLEOTIDE SEQUENCE</scope>
    <source>
        <strain evidence="1">AZ00058701</strain>
    </source>
</reference>
<accession>A0AAN5PKQ8</accession>
<sequence length="945" mass="109191">MQLRKVYDSVRIKRDRNPLEAQDIAPILNAKNRRLRELGRSGHLIPIRCADYASKATARKLAKAIAGLGMGDRRQYLYNHLNGNHTIGFDVERDRSGVYKIFCFESAADPKHMEALDLLYKELTKKGIKFEIKSCQSQLQKDEYNCSVYTLAVLSELSKYDHAFDYLPTEYAEELTLKATKEIKIEENFTKKRTVKLDNMDKISWVKLSDMPTKVIAMSQSYQAMEQALKKSKDFDLDPAVFIQLHKEKYHFDQSNEQSTKYVNQRRKHIVDRLDASIKPMLEKSYSKFLKELPLLGLIDEGKVPDFHKEITENKAMTLDEKMAYIEKLFFVITEKYKIRGTLDSFEEISKVPPHYLSSLLLLRNEYLLHLASKPRTEYEEFFKNKLRSSPLFYKLEEHCKKIPSVMRVKSLSILFKELFPKQFVAEYYQTQDSCEDLKLKNPLTALFQENSRIKASEVMEQLKAFEKEYGGGPGENLFINSKIIDFLDPGLRQCLYYEPSTSLIKVKSGMDEETLLGLIESNGRISRAYVFTEDNQFYFYHEGNKPKLKAVPIDEATLQKIIKIASQQIEKLGSNPKKVLSLGNESIKEVCSFLRQENLNDICTLADHSPYDPEELNKKRNLLVLREIYIEYLSKLLLQDRKLAVRKWQEWRSSLLGFLDVVQKDSPLSPTARDAIMKLDVAEKESLEHQNQANPLFQKLSSTATSVTKGVLEKGLSFFKSANLKDIVSSYFSKEPNEQQNTWRYAQETHDALGFKLSMFHFLNGASDRWIRYERTSPPMNQIDEFGWKFNLSIHKDDVSKAFPIVAEVANQMNLGLFKIMCQAQANRVQNNDVKTMIGRELVIYPNANPELSAAQWIDILLKIEERFKKAGIRTSSDSCPASNRKLGKYVSYTHAAWTDEKMDIPFAEGIKETALEDEDLFADYVFDEITEAPRKKVASKKPR</sequence>
<reference evidence="1" key="2">
    <citation type="submission" date="2019-10" db="EMBL/GenBank/DDBJ databases">
        <authorList>
            <consortium name="NCBI Pathogen Detection Project"/>
        </authorList>
    </citation>
    <scope>NUCLEOTIDE SEQUENCE</scope>
    <source>
        <strain evidence="1">AZ00058701</strain>
    </source>
</reference>
<comment type="caution">
    <text evidence="1">The sequence shown here is derived from an EMBL/GenBank/DDBJ whole genome shotgun (WGS) entry which is preliminary data.</text>
</comment>
<protein>
    <submittedName>
        <fullName evidence="1">Uncharacterized protein</fullName>
    </submittedName>
</protein>
<evidence type="ECO:0000313" key="2">
    <source>
        <dbReference type="Proteomes" id="UP000866496"/>
    </source>
</evidence>
<dbReference type="EMBL" id="DACWHX010000040">
    <property type="protein sequence ID" value="HAU1881688.1"/>
    <property type="molecule type" value="Genomic_DNA"/>
</dbReference>
<dbReference type="Proteomes" id="UP000866496">
    <property type="component" value="Unassembled WGS sequence"/>
</dbReference>
<proteinExistence type="predicted"/>
<name>A0AAN5PKQ8_LEGPN</name>
<evidence type="ECO:0000313" key="1">
    <source>
        <dbReference type="EMBL" id="HAU1881688.1"/>
    </source>
</evidence>
<gene>
    <name evidence="1" type="ORF">JBJ86_15725</name>
</gene>
<dbReference type="Gene3D" id="3.30.2430.10">
    <property type="entry name" value="phosphothreonine lyase"/>
    <property type="match status" value="1"/>
</dbReference>
<dbReference type="AlphaFoldDB" id="A0AAN5PKQ8"/>